<dbReference type="Proteomes" id="UP000734823">
    <property type="component" value="Unassembled WGS sequence"/>
</dbReference>
<dbReference type="PROSITE" id="PS50850">
    <property type="entry name" value="MFS"/>
    <property type="match status" value="1"/>
</dbReference>
<keyword evidence="4 6" id="KW-1133">Transmembrane helix</keyword>
<dbReference type="InterPro" id="IPR011701">
    <property type="entry name" value="MFS"/>
</dbReference>
<evidence type="ECO:0000259" key="7">
    <source>
        <dbReference type="PROSITE" id="PS50850"/>
    </source>
</evidence>
<keyword evidence="9" id="KW-1185">Reference proteome</keyword>
<keyword evidence="3 6" id="KW-0812">Transmembrane</keyword>
<evidence type="ECO:0000256" key="5">
    <source>
        <dbReference type="ARBA" id="ARBA00023136"/>
    </source>
</evidence>
<comment type="caution">
    <text evidence="8">The sequence shown here is derived from an EMBL/GenBank/DDBJ whole genome shotgun (WGS) entry which is preliminary data.</text>
</comment>
<feature type="transmembrane region" description="Helical" evidence="6">
    <location>
        <begin position="154"/>
        <end position="175"/>
    </location>
</feature>
<feature type="transmembrane region" description="Helical" evidence="6">
    <location>
        <begin position="358"/>
        <end position="381"/>
    </location>
</feature>
<evidence type="ECO:0000256" key="2">
    <source>
        <dbReference type="ARBA" id="ARBA00022448"/>
    </source>
</evidence>
<evidence type="ECO:0000313" key="8">
    <source>
        <dbReference type="EMBL" id="MBC6451274.1"/>
    </source>
</evidence>
<accession>A0ABR7LEX6</accession>
<gene>
    <name evidence="8" type="ORF">GPZ80_29355</name>
</gene>
<keyword evidence="2" id="KW-0813">Transport</keyword>
<evidence type="ECO:0000256" key="6">
    <source>
        <dbReference type="SAM" id="Phobius"/>
    </source>
</evidence>
<feature type="domain" description="Major facilitator superfamily (MFS) profile" evidence="7">
    <location>
        <begin position="1"/>
        <end position="381"/>
    </location>
</feature>
<evidence type="ECO:0000256" key="4">
    <source>
        <dbReference type="ARBA" id="ARBA00022989"/>
    </source>
</evidence>
<feature type="transmembrane region" description="Helical" evidence="6">
    <location>
        <begin position="203"/>
        <end position="229"/>
    </location>
</feature>
<feature type="transmembrane region" description="Helical" evidence="6">
    <location>
        <begin position="127"/>
        <end position="148"/>
    </location>
</feature>
<comment type="subcellular location">
    <subcellularLocation>
        <location evidence="1">Cell membrane</location>
        <topology evidence="1">Multi-pass membrane protein</topology>
    </subcellularLocation>
</comment>
<name>A0ABR7LEX6_9PSEU</name>
<dbReference type="InterPro" id="IPR052983">
    <property type="entry name" value="MFS_Riboflavin_Transporter"/>
</dbReference>
<evidence type="ECO:0000313" key="9">
    <source>
        <dbReference type="Proteomes" id="UP000734823"/>
    </source>
</evidence>
<proteinExistence type="predicted"/>
<dbReference type="Gene3D" id="1.20.1250.20">
    <property type="entry name" value="MFS general substrate transporter like domains"/>
    <property type="match status" value="1"/>
</dbReference>
<feature type="transmembrane region" description="Helical" evidence="6">
    <location>
        <begin position="235"/>
        <end position="256"/>
    </location>
</feature>
<feature type="transmembrane region" description="Helical" evidence="6">
    <location>
        <begin position="292"/>
        <end position="309"/>
    </location>
</feature>
<dbReference type="InterPro" id="IPR020846">
    <property type="entry name" value="MFS_dom"/>
</dbReference>
<dbReference type="EMBL" id="JABVED010000026">
    <property type="protein sequence ID" value="MBC6451274.1"/>
    <property type="molecule type" value="Genomic_DNA"/>
</dbReference>
<dbReference type="InterPro" id="IPR036259">
    <property type="entry name" value="MFS_trans_sf"/>
</dbReference>
<feature type="transmembrane region" description="Helical" evidence="6">
    <location>
        <begin position="68"/>
        <end position="87"/>
    </location>
</feature>
<dbReference type="PANTHER" id="PTHR43385">
    <property type="entry name" value="RIBOFLAVIN TRANSPORTER RIBJ"/>
    <property type="match status" value="1"/>
</dbReference>
<protein>
    <submittedName>
        <fullName evidence="8">MFS transporter</fullName>
    </submittedName>
</protein>
<feature type="transmembrane region" description="Helical" evidence="6">
    <location>
        <begin position="34"/>
        <end position="56"/>
    </location>
</feature>
<sequence>MLITLCVTVITGWGVLYYALPVLAGDIAADTGWSTTGIIAALSASQLVAAAAGIPIGRWLDQHGPRGVMTAGSALAVLALVAVASAPTLWWFIGAWSVAGVAKGATLYAPAFSAVTRWHGPNRVRALTALTLVGGLASTVFAPLTALLADSLNWRGTFLVLAAILGVITIPAHWFGLRLPWPPRPQAQPEHADPGRISRSREFITLTVAFSVAAFATSAVVINLIPLLAERGIDTATAAMALGLGGAGQVAGRLGYGVLARHTTPRTRTAAILAAMAVTTVVLGVLTTVTALIGAAILAGVARGVFTLIKATAVSDRWGSAHYGRLSGVLSAPLTICTALAPFAGAALAQAVGGYSTAFVILGAITLAGALMALATGGATLKGA</sequence>
<evidence type="ECO:0000256" key="1">
    <source>
        <dbReference type="ARBA" id="ARBA00004651"/>
    </source>
</evidence>
<keyword evidence="5 6" id="KW-0472">Membrane</keyword>
<evidence type="ECO:0000256" key="3">
    <source>
        <dbReference type="ARBA" id="ARBA00022692"/>
    </source>
</evidence>
<feature type="transmembrane region" description="Helical" evidence="6">
    <location>
        <begin position="93"/>
        <end position="115"/>
    </location>
</feature>
<organism evidence="8 9">
    <name type="scientific">Actinokineospora xionganensis</name>
    <dbReference type="NCBI Taxonomy" id="2684470"/>
    <lineage>
        <taxon>Bacteria</taxon>
        <taxon>Bacillati</taxon>
        <taxon>Actinomycetota</taxon>
        <taxon>Actinomycetes</taxon>
        <taxon>Pseudonocardiales</taxon>
        <taxon>Pseudonocardiaceae</taxon>
        <taxon>Actinokineospora</taxon>
    </lineage>
</organism>
<dbReference type="SUPFAM" id="SSF103473">
    <property type="entry name" value="MFS general substrate transporter"/>
    <property type="match status" value="1"/>
</dbReference>
<dbReference type="Pfam" id="PF07690">
    <property type="entry name" value="MFS_1"/>
    <property type="match status" value="1"/>
</dbReference>
<reference evidence="8 9" key="1">
    <citation type="submission" date="2020-06" db="EMBL/GenBank/DDBJ databases">
        <title>Actinokineospora xiongansis sp. nov., isolated from soil of Baiyangdian.</title>
        <authorList>
            <person name="Zhang X."/>
        </authorList>
    </citation>
    <scope>NUCLEOTIDE SEQUENCE [LARGE SCALE GENOMIC DNA]</scope>
    <source>
        <strain evidence="8 9">HBU206404</strain>
    </source>
</reference>
<dbReference type="CDD" id="cd17355">
    <property type="entry name" value="MFS_YcxA_like"/>
    <property type="match status" value="1"/>
</dbReference>
<dbReference type="PANTHER" id="PTHR43385:SF1">
    <property type="entry name" value="RIBOFLAVIN TRANSPORTER RIBJ"/>
    <property type="match status" value="1"/>
</dbReference>
<feature type="transmembrane region" description="Helical" evidence="6">
    <location>
        <begin position="330"/>
        <end position="352"/>
    </location>
</feature>